<dbReference type="EMBL" id="CM016553">
    <property type="protein sequence ID" value="TKW32504.1"/>
    <property type="molecule type" value="Genomic_DNA"/>
</dbReference>
<dbReference type="AlphaFoldDB" id="A0A4U6VU95"/>
<organism evidence="1 2">
    <name type="scientific">Setaria viridis</name>
    <name type="common">Green bristlegrass</name>
    <name type="synonym">Setaria italica subsp. viridis</name>
    <dbReference type="NCBI Taxonomy" id="4556"/>
    <lineage>
        <taxon>Eukaryota</taxon>
        <taxon>Viridiplantae</taxon>
        <taxon>Streptophyta</taxon>
        <taxon>Embryophyta</taxon>
        <taxon>Tracheophyta</taxon>
        <taxon>Spermatophyta</taxon>
        <taxon>Magnoliopsida</taxon>
        <taxon>Liliopsida</taxon>
        <taxon>Poales</taxon>
        <taxon>Poaceae</taxon>
        <taxon>PACMAD clade</taxon>
        <taxon>Panicoideae</taxon>
        <taxon>Panicodae</taxon>
        <taxon>Paniceae</taxon>
        <taxon>Cenchrinae</taxon>
        <taxon>Setaria</taxon>
    </lineage>
</organism>
<sequence>MEAAAAHNGMAAAPSLFSTAAPSGTGDLIWSDRACREILAVSHGETPTRSAHGRH</sequence>
<dbReference type="Gramene" id="TKW32504">
    <property type="protein sequence ID" value="TKW32504"/>
    <property type="gene ID" value="SEVIR_2G172350v2"/>
</dbReference>
<gene>
    <name evidence="1" type="ORF">SEVIR_2G172350v2</name>
</gene>
<keyword evidence="2" id="KW-1185">Reference proteome</keyword>
<evidence type="ECO:0000313" key="1">
    <source>
        <dbReference type="EMBL" id="TKW32504.1"/>
    </source>
</evidence>
<protein>
    <submittedName>
        <fullName evidence="1">Uncharacterized protein</fullName>
    </submittedName>
</protein>
<proteinExistence type="predicted"/>
<reference evidence="1" key="1">
    <citation type="submission" date="2019-03" db="EMBL/GenBank/DDBJ databases">
        <title>WGS assembly of Setaria viridis.</title>
        <authorList>
            <person name="Huang P."/>
            <person name="Jenkins J."/>
            <person name="Grimwood J."/>
            <person name="Barry K."/>
            <person name="Healey A."/>
            <person name="Mamidi S."/>
            <person name="Sreedasyam A."/>
            <person name="Shu S."/>
            <person name="Feldman M."/>
            <person name="Wu J."/>
            <person name="Yu Y."/>
            <person name="Chen C."/>
            <person name="Johnson J."/>
            <person name="Rokhsar D."/>
            <person name="Baxter I."/>
            <person name="Schmutz J."/>
            <person name="Brutnell T."/>
            <person name="Kellogg E."/>
        </authorList>
    </citation>
    <scope>NUCLEOTIDE SEQUENCE [LARGE SCALE GENOMIC DNA]</scope>
</reference>
<evidence type="ECO:0000313" key="2">
    <source>
        <dbReference type="Proteomes" id="UP000298652"/>
    </source>
</evidence>
<name>A0A4U6VU95_SETVI</name>
<accession>A0A4U6VU95</accession>
<dbReference type="Proteomes" id="UP000298652">
    <property type="component" value="Chromosome 2"/>
</dbReference>